<keyword evidence="4 11" id="KW-0808">Transferase</keyword>
<evidence type="ECO:0000256" key="3">
    <source>
        <dbReference type="ARBA" id="ARBA00022676"/>
    </source>
</evidence>
<dbReference type="Proteomes" id="UP000199086">
    <property type="component" value="Unassembled WGS sequence"/>
</dbReference>
<dbReference type="PANTHER" id="PTHR33908">
    <property type="entry name" value="MANNOSYLTRANSFERASE YKCB-RELATED"/>
    <property type="match status" value="1"/>
</dbReference>
<dbReference type="Pfam" id="PF13231">
    <property type="entry name" value="PMT_2"/>
    <property type="match status" value="2"/>
</dbReference>
<feature type="transmembrane region" description="Helical" evidence="8">
    <location>
        <begin position="379"/>
        <end position="400"/>
    </location>
</feature>
<evidence type="ECO:0000313" key="11">
    <source>
        <dbReference type="EMBL" id="SDB89907.1"/>
    </source>
</evidence>
<protein>
    <submittedName>
        <fullName evidence="11">4-amino-4-deoxy-L-arabinose transferase</fullName>
    </submittedName>
</protein>
<proteinExistence type="predicted"/>
<dbReference type="Pfam" id="PF24878">
    <property type="entry name" value="YkcB_C"/>
    <property type="match status" value="1"/>
</dbReference>
<feature type="transmembrane region" description="Helical" evidence="8">
    <location>
        <begin position="137"/>
        <end position="158"/>
    </location>
</feature>
<dbReference type="InterPro" id="IPR038731">
    <property type="entry name" value="RgtA/B/C-like"/>
</dbReference>
<keyword evidence="7 8" id="KW-0472">Membrane</keyword>
<reference evidence="11 12" key="1">
    <citation type="submission" date="2016-06" db="EMBL/GenBank/DDBJ databases">
        <authorList>
            <person name="Olsen C.W."/>
            <person name="Carey S."/>
            <person name="Hinshaw L."/>
            <person name="Karasin A.I."/>
        </authorList>
    </citation>
    <scope>NUCLEOTIDE SEQUENCE [LARGE SCALE GENOMIC DNA]</scope>
    <source>
        <strain evidence="11 12">LZ-22</strain>
    </source>
</reference>
<evidence type="ECO:0000256" key="7">
    <source>
        <dbReference type="ARBA" id="ARBA00023136"/>
    </source>
</evidence>
<feature type="transmembrane region" description="Helical" evidence="8">
    <location>
        <begin position="407"/>
        <end position="427"/>
    </location>
</feature>
<keyword evidence="3" id="KW-0328">Glycosyltransferase</keyword>
<feature type="transmembrane region" description="Helical" evidence="8">
    <location>
        <begin position="354"/>
        <end position="373"/>
    </location>
</feature>
<feature type="domain" description="Glycosyltransferase RgtA/B/C/D-like" evidence="9">
    <location>
        <begin position="67"/>
        <end position="121"/>
    </location>
</feature>
<evidence type="ECO:0000256" key="6">
    <source>
        <dbReference type="ARBA" id="ARBA00022989"/>
    </source>
</evidence>
<evidence type="ECO:0000256" key="4">
    <source>
        <dbReference type="ARBA" id="ARBA00022679"/>
    </source>
</evidence>
<dbReference type="InterPro" id="IPR050297">
    <property type="entry name" value="LipidA_mod_glycosyltrf_83"/>
</dbReference>
<dbReference type="GO" id="GO:0010041">
    <property type="term" value="P:response to iron(III) ion"/>
    <property type="evidence" value="ECO:0007669"/>
    <property type="project" value="TreeGrafter"/>
</dbReference>
<evidence type="ECO:0000259" key="10">
    <source>
        <dbReference type="Pfam" id="PF24878"/>
    </source>
</evidence>
<feature type="transmembrane region" description="Helical" evidence="8">
    <location>
        <begin position="208"/>
        <end position="227"/>
    </location>
</feature>
<keyword evidence="12" id="KW-1185">Reference proteome</keyword>
<evidence type="ECO:0000313" key="12">
    <source>
        <dbReference type="Proteomes" id="UP000199086"/>
    </source>
</evidence>
<dbReference type="STRING" id="1577474.GA0111570_10743"/>
<dbReference type="AlphaFoldDB" id="A0A1G6H6M1"/>
<dbReference type="InterPro" id="IPR056785">
    <property type="entry name" value="YkcA/B-like_C"/>
</dbReference>
<name>A0A1G6H6M1_9ACTN</name>
<organism evidence="11 12">
    <name type="scientific">Raineyella antarctica</name>
    <dbReference type="NCBI Taxonomy" id="1577474"/>
    <lineage>
        <taxon>Bacteria</taxon>
        <taxon>Bacillati</taxon>
        <taxon>Actinomycetota</taxon>
        <taxon>Actinomycetes</taxon>
        <taxon>Propionibacteriales</taxon>
        <taxon>Propionibacteriaceae</taxon>
        <taxon>Raineyella</taxon>
    </lineage>
</organism>
<keyword evidence="2" id="KW-1003">Cell membrane</keyword>
<feature type="transmembrane region" description="Helical" evidence="8">
    <location>
        <begin position="85"/>
        <end position="107"/>
    </location>
</feature>
<dbReference type="EMBL" id="FMYF01000007">
    <property type="protein sequence ID" value="SDB89907.1"/>
    <property type="molecule type" value="Genomic_DNA"/>
</dbReference>
<accession>A0A1G6H6M1</accession>
<keyword evidence="6 8" id="KW-1133">Transmembrane helix</keyword>
<sequence>MSRPVSRAVVLVSVVVLLVGTAVLYLWNLSASGWANSFYSAAAQAGGVSWKAWFFGSLDAANAITVDKPPAAMWLMGLSVRLFGLSSWSILAPEALLGVASVGVLYATLRRVLTRGPAGTAADGTVERTREPLTVRVHVAAMLGAVVFALTPVAVLMFRFNNPDALLTFCLVLATYFTLRATERARGRWLVAAGAVIGLGFLTKMLQAFLVLPALVVAYAVAAPAGWGRRIRHLFLALGAVVVSAGWYIALVELVPASRRPYIGGSQDNSILELALGYNGLGRITGDETGSVTGGGGAVAAGGGGMWGSTGVLRMFSGVSGGMVSWLIPAALVLGIAALVFLRRRPRTDVLRAAILAFGGWLVVMMAVFSFMAGIYHDYYTIVLAPAIGALVALGAFVVWGRRQLVAGRLVLAAAMAGTTVWATVLLGEASGIYLTLRWPVVALGALATAALAILPTLGRLVRASVVAPLVVGVAAAASLVGPAAYAVQTAATPHAGSIVYAGPVSGGGPGRAGGAGHRAARGVGGVGAAAAGTRAFGPPPAFAQGTAPGGTAPGATARGGTVPGGTAPGGAGGAGGLLGGTLVSEEMTTLLATDAGSYTWAAASIGAQNAASYQLASRLPVMAIGGFNGSDPSPTLAQFQQDVAEGKVHWFIAGGMGGHQNGGSDTASQISTWVTGHYAARTVGSTTVYDLTEPTP</sequence>
<feature type="transmembrane region" description="Helical" evidence="8">
    <location>
        <begin position="234"/>
        <end position="252"/>
    </location>
</feature>
<feature type="transmembrane region" description="Helical" evidence="8">
    <location>
        <begin position="323"/>
        <end position="342"/>
    </location>
</feature>
<evidence type="ECO:0000256" key="2">
    <source>
        <dbReference type="ARBA" id="ARBA00022475"/>
    </source>
</evidence>
<feature type="domain" description="Glycosyltransferase RgtA/B/C/D-like" evidence="9">
    <location>
        <begin position="138"/>
        <end position="244"/>
    </location>
</feature>
<feature type="transmembrane region" description="Helical" evidence="8">
    <location>
        <begin position="439"/>
        <end position="459"/>
    </location>
</feature>
<dbReference type="GO" id="GO:0009103">
    <property type="term" value="P:lipopolysaccharide biosynthetic process"/>
    <property type="evidence" value="ECO:0007669"/>
    <property type="project" value="UniProtKB-ARBA"/>
</dbReference>
<feature type="transmembrane region" description="Helical" evidence="8">
    <location>
        <begin position="466"/>
        <end position="488"/>
    </location>
</feature>
<evidence type="ECO:0000256" key="1">
    <source>
        <dbReference type="ARBA" id="ARBA00004651"/>
    </source>
</evidence>
<dbReference type="GO" id="GO:0016763">
    <property type="term" value="F:pentosyltransferase activity"/>
    <property type="evidence" value="ECO:0007669"/>
    <property type="project" value="TreeGrafter"/>
</dbReference>
<gene>
    <name evidence="11" type="ORF">GA0111570_10743</name>
</gene>
<dbReference type="PANTHER" id="PTHR33908:SF3">
    <property type="entry name" value="UNDECAPRENYL PHOSPHATE-ALPHA-4-AMINO-4-DEOXY-L-ARABINOSE ARABINOSYL TRANSFERASE"/>
    <property type="match status" value="1"/>
</dbReference>
<keyword evidence="5 8" id="KW-0812">Transmembrane</keyword>
<dbReference type="RefSeq" id="WP_217634134.1">
    <property type="nucleotide sequence ID" value="NZ_FMYF01000007.1"/>
</dbReference>
<evidence type="ECO:0000259" key="9">
    <source>
        <dbReference type="Pfam" id="PF13231"/>
    </source>
</evidence>
<dbReference type="GO" id="GO:0005886">
    <property type="term" value="C:plasma membrane"/>
    <property type="evidence" value="ECO:0007669"/>
    <property type="project" value="UniProtKB-SubCell"/>
</dbReference>
<evidence type="ECO:0000256" key="8">
    <source>
        <dbReference type="SAM" id="Phobius"/>
    </source>
</evidence>
<feature type="domain" description="Putative mannosyltransferase YkcA/B-like C-terminal" evidence="10">
    <location>
        <begin position="589"/>
        <end position="677"/>
    </location>
</feature>
<evidence type="ECO:0000256" key="5">
    <source>
        <dbReference type="ARBA" id="ARBA00022692"/>
    </source>
</evidence>
<comment type="subcellular location">
    <subcellularLocation>
        <location evidence="1">Cell membrane</location>
        <topology evidence="1">Multi-pass membrane protein</topology>
    </subcellularLocation>
</comment>